<comment type="caution">
    <text evidence="1">The sequence shown here is derived from an EMBL/GenBank/DDBJ whole genome shotgun (WGS) entry which is preliminary data.</text>
</comment>
<dbReference type="InterPro" id="IPR011330">
    <property type="entry name" value="Glyco_hydro/deAcase_b/a-brl"/>
</dbReference>
<dbReference type="RefSeq" id="WP_138864467.1">
    <property type="nucleotide sequence ID" value="NZ_VCPC01000003.1"/>
</dbReference>
<protein>
    <submittedName>
        <fullName evidence="1">Polysaccharide deacetylase</fullName>
    </submittedName>
</protein>
<dbReference type="CDD" id="cd10928">
    <property type="entry name" value="CE4_u4"/>
    <property type="match status" value="1"/>
</dbReference>
<evidence type="ECO:0000313" key="1">
    <source>
        <dbReference type="EMBL" id="TMV11401.1"/>
    </source>
</evidence>
<reference evidence="1 2" key="1">
    <citation type="submission" date="2019-05" db="EMBL/GenBank/DDBJ databases">
        <title>Marivita sp. nov. isolated from sea sediment.</title>
        <authorList>
            <person name="Kim W."/>
        </authorList>
    </citation>
    <scope>NUCLEOTIDE SEQUENCE [LARGE SCALE GENOMIC DNA]</scope>
    <source>
        <strain evidence="1 2">CAU 1492</strain>
    </source>
</reference>
<accession>A0ABY2X7F1</accession>
<name>A0ABY2X7F1_9RHOB</name>
<gene>
    <name evidence="1" type="ORF">FGK64_14015</name>
</gene>
<dbReference type="Gene3D" id="3.20.20.370">
    <property type="entry name" value="Glycoside hydrolase/deacetylase"/>
    <property type="match status" value="1"/>
</dbReference>
<organism evidence="1 2">
    <name type="scientific">Arenibacterium halophilum</name>
    <dbReference type="NCBI Taxonomy" id="2583821"/>
    <lineage>
        <taxon>Bacteria</taxon>
        <taxon>Pseudomonadati</taxon>
        <taxon>Pseudomonadota</taxon>
        <taxon>Alphaproteobacteria</taxon>
        <taxon>Rhodobacterales</taxon>
        <taxon>Paracoccaceae</taxon>
        <taxon>Arenibacterium</taxon>
    </lineage>
</organism>
<sequence>MTLPKINWSPLDTELANWRDEGRRIPIWWRDDDAIAATTPLDRLIGLSESYGLPLHLAVIPATAQPELAHRLSAASSVVPVVHGWAHRAHTPSTEKRAEFAASRPLPDRLMDAREGLTRLRQLLGGEEAVAPMFVPPWNRIGPDLAPGLADMGYRFLSTYGPRATESAAPGLITVNTHLDVIDWRGTRSLVPPEQLIAGLVAALKSRREGQTDTAEPLGLLTHHLVHDTPIWEFTERLIDRLMQGPVQSWRADAPQIKGNSA</sequence>
<dbReference type="InterPro" id="IPR049591">
    <property type="entry name" value="CE4_u4-like"/>
</dbReference>
<dbReference type="Proteomes" id="UP001191082">
    <property type="component" value="Unassembled WGS sequence"/>
</dbReference>
<proteinExistence type="predicted"/>
<evidence type="ECO:0000313" key="2">
    <source>
        <dbReference type="Proteomes" id="UP001191082"/>
    </source>
</evidence>
<dbReference type="EMBL" id="VCPC01000003">
    <property type="protein sequence ID" value="TMV11401.1"/>
    <property type="molecule type" value="Genomic_DNA"/>
</dbReference>
<dbReference type="SUPFAM" id="SSF88713">
    <property type="entry name" value="Glycoside hydrolase/deacetylase"/>
    <property type="match status" value="1"/>
</dbReference>
<keyword evidence="2" id="KW-1185">Reference proteome</keyword>